<reference evidence="2 3" key="1">
    <citation type="submission" date="2018-03" db="EMBL/GenBank/DDBJ databases">
        <title>Genome sequencing of Phreatobacter sp.</title>
        <authorList>
            <person name="Kim S.-J."/>
            <person name="Heo J."/>
            <person name="Kwon S.-W."/>
        </authorList>
    </citation>
    <scope>NUCLEOTIDE SEQUENCE [LARGE SCALE GENOMIC DNA]</scope>
    <source>
        <strain evidence="2 3">S-12</strain>
    </source>
</reference>
<protein>
    <submittedName>
        <fullName evidence="2">Uncharacterized protein</fullName>
    </submittedName>
</protein>
<dbReference type="KEGG" id="phr:C6569_12965"/>
<proteinExistence type="predicted"/>
<evidence type="ECO:0000313" key="3">
    <source>
        <dbReference type="Proteomes" id="UP000237889"/>
    </source>
</evidence>
<organism evidence="2 3">
    <name type="scientific">Phreatobacter cathodiphilus</name>
    <dbReference type="NCBI Taxonomy" id="1868589"/>
    <lineage>
        <taxon>Bacteria</taxon>
        <taxon>Pseudomonadati</taxon>
        <taxon>Pseudomonadota</taxon>
        <taxon>Alphaproteobacteria</taxon>
        <taxon>Hyphomicrobiales</taxon>
        <taxon>Phreatobacteraceae</taxon>
        <taxon>Phreatobacter</taxon>
    </lineage>
</organism>
<gene>
    <name evidence="2" type="ORF">C6569_12965</name>
</gene>
<dbReference type="EMBL" id="CP027668">
    <property type="protein sequence ID" value="AVO45905.1"/>
    <property type="molecule type" value="Genomic_DNA"/>
</dbReference>
<dbReference type="InterPro" id="IPR045510">
    <property type="entry name" value="DUF6481"/>
</dbReference>
<dbReference type="RefSeq" id="WP_106749246.1">
    <property type="nucleotide sequence ID" value="NZ_CP027668.1"/>
</dbReference>
<sequence>MSIHTQNGLSERLETAQKAKQALLEKFRSRPGPDDPEFQKRQAERRAIAEARAAREAAKEAIRRAEAERLAAEEAARKEAERIAAEEAELKRLEEEEARAKARPKQIYREIAAYAEARAKAAARGGRR</sequence>
<evidence type="ECO:0000256" key="1">
    <source>
        <dbReference type="SAM" id="MobiDB-lite"/>
    </source>
</evidence>
<dbReference type="Pfam" id="PF20089">
    <property type="entry name" value="DUF6481"/>
    <property type="match status" value="1"/>
</dbReference>
<dbReference type="OrthoDB" id="7285326at2"/>
<name>A0A2S0NCN1_9HYPH</name>
<dbReference type="Proteomes" id="UP000237889">
    <property type="component" value="Chromosome"/>
</dbReference>
<dbReference type="AlphaFoldDB" id="A0A2S0NCN1"/>
<keyword evidence="3" id="KW-1185">Reference proteome</keyword>
<accession>A0A2S0NCN1</accession>
<evidence type="ECO:0000313" key="2">
    <source>
        <dbReference type="EMBL" id="AVO45905.1"/>
    </source>
</evidence>
<feature type="region of interest" description="Disordered" evidence="1">
    <location>
        <begin position="26"/>
        <end position="52"/>
    </location>
</feature>